<keyword evidence="2" id="KW-0472">Membrane</keyword>
<feature type="transmembrane region" description="Helical" evidence="2">
    <location>
        <begin position="32"/>
        <end position="51"/>
    </location>
</feature>
<dbReference type="Pfam" id="PF01609">
    <property type="entry name" value="DDE_Tnp_1"/>
    <property type="match status" value="1"/>
</dbReference>
<gene>
    <name evidence="4" type="ordered locus">Francci3_4213</name>
</gene>
<evidence type="ECO:0000313" key="4">
    <source>
        <dbReference type="EMBL" id="ABD13560.1"/>
    </source>
</evidence>
<keyword evidence="2" id="KW-1133">Transmembrane helix</keyword>
<dbReference type="HOGENOM" id="CLU_055261_0_2_11"/>
<evidence type="ECO:0000313" key="5">
    <source>
        <dbReference type="Proteomes" id="UP000001937"/>
    </source>
</evidence>
<dbReference type="GO" id="GO:0004803">
    <property type="term" value="F:transposase activity"/>
    <property type="evidence" value="ECO:0007669"/>
    <property type="project" value="InterPro"/>
</dbReference>
<feature type="domain" description="Transposase IS4-like" evidence="3">
    <location>
        <begin position="2"/>
        <end position="151"/>
    </location>
</feature>
<dbReference type="PANTHER" id="PTHR30007">
    <property type="entry name" value="PHP DOMAIN PROTEIN"/>
    <property type="match status" value="1"/>
</dbReference>
<proteinExistence type="predicted"/>
<keyword evidence="5" id="KW-1185">Reference proteome</keyword>
<dbReference type="eggNOG" id="COG3293">
    <property type="taxonomic scope" value="Bacteria"/>
</dbReference>
<dbReference type="NCBIfam" id="NF033580">
    <property type="entry name" value="transpos_IS5_3"/>
    <property type="match status" value="1"/>
</dbReference>
<protein>
    <submittedName>
        <fullName evidence="4">Transposase, IS4 family</fullName>
    </submittedName>
</protein>
<reference evidence="4 5" key="1">
    <citation type="journal article" date="2007" name="Genome Res.">
        <title>Genome characteristics of facultatively symbiotic Frankia sp. strains reflect host range and host plant biogeography.</title>
        <authorList>
            <person name="Normand P."/>
            <person name="Lapierre P."/>
            <person name="Tisa L.S."/>
            <person name="Gogarten J.P."/>
            <person name="Alloisio N."/>
            <person name="Bagnarol E."/>
            <person name="Bassi C.A."/>
            <person name="Berry A.M."/>
            <person name="Bickhart D.M."/>
            <person name="Choisne N."/>
            <person name="Couloux A."/>
            <person name="Cournoyer B."/>
            <person name="Cruveiller S."/>
            <person name="Daubin V."/>
            <person name="Demange N."/>
            <person name="Francino M.P."/>
            <person name="Goltsman E."/>
            <person name="Huang Y."/>
            <person name="Kopp O.R."/>
            <person name="Labarre L."/>
            <person name="Lapidus A."/>
            <person name="Lavire C."/>
            <person name="Marechal J."/>
            <person name="Martinez M."/>
            <person name="Mastronunzio J.E."/>
            <person name="Mullin B.C."/>
            <person name="Niemann J."/>
            <person name="Pujic P."/>
            <person name="Rawnsley T."/>
            <person name="Rouy Z."/>
            <person name="Schenowitz C."/>
            <person name="Sellstedt A."/>
            <person name="Tavares F."/>
            <person name="Tomkins J.P."/>
            <person name="Vallenet D."/>
            <person name="Valverde C."/>
            <person name="Wall L.G."/>
            <person name="Wang Y."/>
            <person name="Medigue C."/>
            <person name="Benson D.R."/>
        </authorList>
    </citation>
    <scope>NUCLEOTIDE SEQUENCE [LARGE SCALE GENOMIC DNA]</scope>
    <source>
        <strain evidence="5">DSM 45818 / CECT 9043 / CcI3</strain>
    </source>
</reference>
<feature type="region of interest" description="Disordered" evidence="1">
    <location>
        <begin position="1"/>
        <end position="20"/>
    </location>
</feature>
<dbReference type="KEGG" id="fra:Francci3_4213"/>
<accession>Q2J582</accession>
<keyword evidence="2" id="KW-0812">Transmembrane</keyword>
<dbReference type="GO" id="GO:0006313">
    <property type="term" value="P:DNA transposition"/>
    <property type="evidence" value="ECO:0007669"/>
    <property type="project" value="InterPro"/>
</dbReference>
<dbReference type="GO" id="GO:0003677">
    <property type="term" value="F:DNA binding"/>
    <property type="evidence" value="ECO:0007669"/>
    <property type="project" value="InterPro"/>
</dbReference>
<dbReference type="Proteomes" id="UP000001937">
    <property type="component" value="Chromosome"/>
</dbReference>
<sequence>MVDSQSVKGAQTVGADSRGYDAGKKVNGRKRFVIVDTLGLLLTVLVVPANVQDRDGGRRLLIDHYFTHHRCRHLFADGGFAGQPVAWARTIMRTTVEIVRKKPGQKTFEALPKRWVVERTLVWLTAHRRLARDYERHPATSASFIHWAMIRTMVRRLVRGNPVPRRQPRDTTER</sequence>
<evidence type="ECO:0000256" key="2">
    <source>
        <dbReference type="SAM" id="Phobius"/>
    </source>
</evidence>
<name>Q2J582_FRACC</name>
<dbReference type="EMBL" id="CP000249">
    <property type="protein sequence ID" value="ABD13560.1"/>
    <property type="molecule type" value="Genomic_DNA"/>
</dbReference>
<evidence type="ECO:0000256" key="1">
    <source>
        <dbReference type="SAM" id="MobiDB-lite"/>
    </source>
</evidence>
<organism evidence="4 5">
    <name type="scientific">Frankia casuarinae (strain DSM 45818 / CECT 9043 / HFP020203 / CcI3)</name>
    <dbReference type="NCBI Taxonomy" id="106370"/>
    <lineage>
        <taxon>Bacteria</taxon>
        <taxon>Bacillati</taxon>
        <taxon>Actinomycetota</taxon>
        <taxon>Actinomycetes</taxon>
        <taxon>Frankiales</taxon>
        <taxon>Frankiaceae</taxon>
        <taxon>Frankia</taxon>
    </lineage>
</organism>
<dbReference type="PANTHER" id="PTHR30007:SF0">
    <property type="entry name" value="TRANSPOSASE"/>
    <property type="match status" value="1"/>
</dbReference>
<dbReference type="AlphaFoldDB" id="Q2J582"/>
<dbReference type="PhylomeDB" id="Q2J582"/>
<dbReference type="InterPro" id="IPR002559">
    <property type="entry name" value="Transposase_11"/>
</dbReference>
<evidence type="ECO:0000259" key="3">
    <source>
        <dbReference type="Pfam" id="PF01609"/>
    </source>
</evidence>